<sequence>MASRLTAMMVPFCILLGVVIMTSKVNGQFFTKTDKAVPRLGRRMDPSMTQPASGNDQLAVPISQEIIYPSANSDLLRQPTLEDIRKWSQKAAFYNGGFYLDFTIQS</sequence>
<protein>
    <submittedName>
        <fullName evidence="2">Uncharacterized protein</fullName>
    </submittedName>
</protein>
<reference evidence="2 3" key="1">
    <citation type="journal article" date="2016" name="Nat. Commun.">
        <title>Extremotolerant tardigrade genome and improved radiotolerance of human cultured cells by tardigrade-unique protein.</title>
        <authorList>
            <person name="Hashimoto T."/>
            <person name="Horikawa D.D."/>
            <person name="Saito Y."/>
            <person name="Kuwahara H."/>
            <person name="Kozuka-Hata H."/>
            <person name="Shin-I T."/>
            <person name="Minakuchi Y."/>
            <person name="Ohishi K."/>
            <person name="Motoyama A."/>
            <person name="Aizu T."/>
            <person name="Enomoto A."/>
            <person name="Kondo K."/>
            <person name="Tanaka S."/>
            <person name="Hara Y."/>
            <person name="Koshikawa S."/>
            <person name="Sagara H."/>
            <person name="Miura T."/>
            <person name="Yokobori S."/>
            <person name="Miyagawa K."/>
            <person name="Suzuki Y."/>
            <person name="Kubo T."/>
            <person name="Oyama M."/>
            <person name="Kohara Y."/>
            <person name="Fujiyama A."/>
            <person name="Arakawa K."/>
            <person name="Katayama T."/>
            <person name="Toyoda A."/>
            <person name="Kunieda T."/>
        </authorList>
    </citation>
    <scope>NUCLEOTIDE SEQUENCE [LARGE SCALE GENOMIC DNA]</scope>
    <source>
        <strain evidence="2 3">YOKOZUNA-1</strain>
    </source>
</reference>
<evidence type="ECO:0000313" key="2">
    <source>
        <dbReference type="EMBL" id="GAU87490.1"/>
    </source>
</evidence>
<keyword evidence="1" id="KW-0732">Signal</keyword>
<organism evidence="2 3">
    <name type="scientific">Ramazzottius varieornatus</name>
    <name type="common">Water bear</name>
    <name type="synonym">Tardigrade</name>
    <dbReference type="NCBI Taxonomy" id="947166"/>
    <lineage>
        <taxon>Eukaryota</taxon>
        <taxon>Metazoa</taxon>
        <taxon>Ecdysozoa</taxon>
        <taxon>Tardigrada</taxon>
        <taxon>Eutardigrada</taxon>
        <taxon>Parachela</taxon>
        <taxon>Hypsibioidea</taxon>
        <taxon>Ramazzottiidae</taxon>
        <taxon>Ramazzottius</taxon>
    </lineage>
</organism>
<evidence type="ECO:0000256" key="1">
    <source>
        <dbReference type="SAM" id="SignalP"/>
    </source>
</evidence>
<dbReference type="EMBL" id="BDGG01000001">
    <property type="protein sequence ID" value="GAU87490.1"/>
    <property type="molecule type" value="Genomic_DNA"/>
</dbReference>
<dbReference type="AlphaFoldDB" id="A0A1D1UG22"/>
<name>A0A1D1UG22_RAMVA</name>
<dbReference type="OrthoDB" id="10060468at2759"/>
<comment type="caution">
    <text evidence="2">The sequence shown here is derived from an EMBL/GenBank/DDBJ whole genome shotgun (WGS) entry which is preliminary data.</text>
</comment>
<feature type="chain" id="PRO_5008897203" evidence="1">
    <location>
        <begin position="28"/>
        <end position="106"/>
    </location>
</feature>
<feature type="signal peptide" evidence="1">
    <location>
        <begin position="1"/>
        <end position="27"/>
    </location>
</feature>
<proteinExistence type="predicted"/>
<gene>
    <name evidence="2" type="primary">RvY_00324-1</name>
    <name evidence="2" type="synonym">RvY_00324.1</name>
    <name evidence="2" type="ORF">RvY_00324</name>
</gene>
<evidence type="ECO:0000313" key="3">
    <source>
        <dbReference type="Proteomes" id="UP000186922"/>
    </source>
</evidence>
<dbReference type="Proteomes" id="UP000186922">
    <property type="component" value="Unassembled WGS sequence"/>
</dbReference>
<keyword evidence="3" id="KW-1185">Reference proteome</keyword>
<accession>A0A1D1UG22</accession>